<dbReference type="Proteomes" id="UP000284548">
    <property type="component" value="Unassembled WGS sequence"/>
</dbReference>
<proteinExistence type="predicted"/>
<reference evidence="1 2" key="1">
    <citation type="submission" date="2018-08" db="EMBL/GenBank/DDBJ databases">
        <title>A genome reference for cultivated species of the human gut microbiota.</title>
        <authorList>
            <person name="Zou Y."/>
            <person name="Xue W."/>
            <person name="Luo G."/>
        </authorList>
    </citation>
    <scope>NUCLEOTIDE SEQUENCE [LARGE SCALE GENOMIC DNA]</scope>
    <source>
        <strain evidence="1 2">AM16-54</strain>
    </source>
</reference>
<dbReference type="RefSeq" id="WP_118255613.1">
    <property type="nucleotide sequence ID" value="NZ_QRKB01000045.1"/>
</dbReference>
<evidence type="ECO:0000313" key="2">
    <source>
        <dbReference type="Proteomes" id="UP000284548"/>
    </source>
</evidence>
<dbReference type="InterPro" id="IPR046733">
    <property type="entry name" value="DUF6625"/>
</dbReference>
<dbReference type="AlphaFoldDB" id="A0A3R6GQD0"/>
<name>A0A3R6GQD0_9BACT</name>
<organism evidence="1 2">
    <name type="scientific">Segatella copri</name>
    <dbReference type="NCBI Taxonomy" id="165179"/>
    <lineage>
        <taxon>Bacteria</taxon>
        <taxon>Pseudomonadati</taxon>
        <taxon>Bacteroidota</taxon>
        <taxon>Bacteroidia</taxon>
        <taxon>Bacteroidales</taxon>
        <taxon>Prevotellaceae</taxon>
        <taxon>Segatella</taxon>
    </lineage>
</organism>
<sequence length="294" mass="34987">MKYAIIIPYFGKWPVWFDLYLKSARENECIDFYFFTDCPLPQNIYGNIFFFKYSWDDYCNLVSDRLKITFSSKLPPYKLCDLRPFYGVIHEDILSKYDYWGYGDIDLVYGDLNRTLLKYAVGKDIVSTHGDRLSGHFCLIKNGSLNKKCFSIKRWQERLESSRHYGLDENDFSNVLFPVLRLIKAIRYRLKIKSSLNKDIFWKAIKVTLYSDAFLEEIPTSPRPSVGEYWIYGNRKVVDQNNQELPYIHFLFFKKTSYWLENKNYWKNGFYKVAKGINLDTATIKITNEEIVKI</sequence>
<comment type="caution">
    <text evidence="1">The sequence shown here is derived from an EMBL/GenBank/DDBJ whole genome shotgun (WGS) entry which is preliminary data.</text>
</comment>
<gene>
    <name evidence="1" type="ORF">DW192_13655</name>
</gene>
<dbReference type="EMBL" id="QRKB01000045">
    <property type="protein sequence ID" value="RHH77499.1"/>
    <property type="molecule type" value="Genomic_DNA"/>
</dbReference>
<accession>A0A3R6GQD0</accession>
<protein>
    <recommendedName>
        <fullName evidence="3">Glycosyl transferase</fullName>
    </recommendedName>
</protein>
<evidence type="ECO:0008006" key="3">
    <source>
        <dbReference type="Google" id="ProtNLM"/>
    </source>
</evidence>
<dbReference type="Pfam" id="PF20330">
    <property type="entry name" value="DUF6625"/>
    <property type="match status" value="1"/>
</dbReference>
<evidence type="ECO:0000313" key="1">
    <source>
        <dbReference type="EMBL" id="RHH77499.1"/>
    </source>
</evidence>